<dbReference type="KEGG" id="bpx:BUPH_06816"/>
<feature type="region of interest" description="Disordered" evidence="1">
    <location>
        <begin position="1"/>
        <end position="81"/>
    </location>
</feature>
<dbReference type="EMBL" id="CP003863">
    <property type="protein sequence ID" value="AFT84978.1"/>
    <property type="molecule type" value="Genomic_DNA"/>
</dbReference>
<dbReference type="Proteomes" id="UP000010105">
    <property type="component" value="Chromosome 1"/>
</dbReference>
<name>K0DM96_9BURK</name>
<evidence type="ECO:0000313" key="3">
    <source>
        <dbReference type="Proteomes" id="UP000010105"/>
    </source>
</evidence>
<reference evidence="2 3" key="1">
    <citation type="journal article" date="2012" name="J. Bacteriol.">
        <title>Complete Genome Sequence of Burkholderia phenoliruptrix BR3459a (CLA1), a Heat-Tolerant, Nitrogen-Fixing Symbiont of Mimosa flocculosa.</title>
        <authorList>
            <person name="de Oliveira Cunha C."/>
            <person name="Goda Zuleta L.F."/>
            <person name="Paula de Almeida L.G."/>
            <person name="Prioli Ciapina L."/>
            <person name="Lustrino Borges W."/>
            <person name="Pitard R.M."/>
            <person name="Baldani J.I."/>
            <person name="Straliotto R."/>
            <person name="de Faria S.M."/>
            <person name="Hungria M."/>
            <person name="Sousa Cavada B."/>
            <person name="Mercante F.M."/>
            <person name="Ribeiro de Vasconcelos A.T."/>
        </authorList>
    </citation>
    <scope>NUCLEOTIDE SEQUENCE [LARGE SCALE GENOMIC DNA]</scope>
    <source>
        <strain evidence="2 3">BR3459a</strain>
    </source>
</reference>
<gene>
    <name evidence="2" type="ORF">BUPH_06816</name>
</gene>
<dbReference type="PATRIC" id="fig|1229205.11.peg.961"/>
<dbReference type="STRING" id="1229205.BUPH_06816"/>
<evidence type="ECO:0000313" key="2">
    <source>
        <dbReference type="EMBL" id="AFT84978.1"/>
    </source>
</evidence>
<accession>K0DM96</accession>
<protein>
    <submittedName>
        <fullName evidence="2">Uncharacterized protein</fullName>
    </submittedName>
</protein>
<dbReference type="HOGENOM" id="CLU_2567287_0_0_4"/>
<sequence>MLRRIESSRMQRRDARTTVREGAAARRPRGSRTPPRTAAHGARPVSSIDTASARRPLKPDASLDPQGRQAGAASGQRKGAC</sequence>
<proteinExistence type="predicted"/>
<organism evidence="2 3">
    <name type="scientific">Paraburkholderia phenoliruptrix BR3459a</name>
    <dbReference type="NCBI Taxonomy" id="1229205"/>
    <lineage>
        <taxon>Bacteria</taxon>
        <taxon>Pseudomonadati</taxon>
        <taxon>Pseudomonadota</taxon>
        <taxon>Betaproteobacteria</taxon>
        <taxon>Burkholderiales</taxon>
        <taxon>Burkholderiaceae</taxon>
        <taxon>Paraburkholderia</taxon>
    </lineage>
</organism>
<feature type="compositionally biased region" description="Basic and acidic residues" evidence="1">
    <location>
        <begin position="1"/>
        <end position="19"/>
    </location>
</feature>
<evidence type="ECO:0000256" key="1">
    <source>
        <dbReference type="SAM" id="MobiDB-lite"/>
    </source>
</evidence>
<dbReference type="AlphaFoldDB" id="K0DM96"/>